<dbReference type="AlphaFoldDB" id="A0A086XSF2"/>
<sequence length="117" mass="13079">MSGTQWRTAAETTAMIRDLNDAFRKDLRGGKLLLSSGIIAKLGNETAALLRAISDFDHFSADDDPYGEHDFGCTSWQGDPIFWKIDYLDADTVLGYPDPADPDQTVRVLTVMMAWEY</sequence>
<evidence type="ECO:0008006" key="3">
    <source>
        <dbReference type="Google" id="ProtNLM"/>
    </source>
</evidence>
<protein>
    <recommendedName>
        <fullName evidence="3">DUF3768 domain-containing protein</fullName>
    </recommendedName>
</protein>
<proteinExistence type="predicted"/>
<gene>
    <name evidence="1" type="ORF">CG50_07425</name>
</gene>
<dbReference type="OrthoDB" id="1495368at2"/>
<reference evidence="1 2" key="1">
    <citation type="submission" date="2014-03" db="EMBL/GenBank/DDBJ databases">
        <title>Genome of Paenirhodobacter enshiensis DW2-9.</title>
        <authorList>
            <person name="Wang D."/>
            <person name="Wang G."/>
        </authorList>
    </citation>
    <scope>NUCLEOTIDE SEQUENCE [LARGE SCALE GENOMIC DNA]</scope>
    <source>
        <strain evidence="1 2">DW2-9</strain>
    </source>
</reference>
<dbReference type="RefSeq" id="WP_036639091.1">
    <property type="nucleotide sequence ID" value="NZ_JFZB01000031.1"/>
</dbReference>
<dbReference type="eggNOG" id="ENOG5032YTM">
    <property type="taxonomic scope" value="Bacteria"/>
</dbReference>
<dbReference type="InterPro" id="IPR022243">
    <property type="entry name" value="DUF3768"/>
</dbReference>
<dbReference type="Pfam" id="PF12599">
    <property type="entry name" value="DUF3768"/>
    <property type="match status" value="1"/>
</dbReference>
<evidence type="ECO:0000313" key="1">
    <source>
        <dbReference type="EMBL" id="KFI24952.1"/>
    </source>
</evidence>
<evidence type="ECO:0000313" key="2">
    <source>
        <dbReference type="Proteomes" id="UP000028824"/>
    </source>
</evidence>
<dbReference type="STRING" id="1105367.CG50_07425"/>
<keyword evidence="2" id="KW-1185">Reference proteome</keyword>
<dbReference type="EMBL" id="JFZB01000031">
    <property type="protein sequence ID" value="KFI24952.1"/>
    <property type="molecule type" value="Genomic_DNA"/>
</dbReference>
<organism evidence="1 2">
    <name type="scientific">Paenirhodobacter enshiensis</name>
    <dbReference type="NCBI Taxonomy" id="1105367"/>
    <lineage>
        <taxon>Bacteria</taxon>
        <taxon>Pseudomonadati</taxon>
        <taxon>Pseudomonadota</taxon>
        <taxon>Alphaproteobacteria</taxon>
        <taxon>Rhodobacterales</taxon>
        <taxon>Rhodobacter group</taxon>
        <taxon>Paenirhodobacter</taxon>
    </lineage>
</organism>
<comment type="caution">
    <text evidence="1">The sequence shown here is derived from an EMBL/GenBank/DDBJ whole genome shotgun (WGS) entry which is preliminary data.</text>
</comment>
<name>A0A086XSF2_9RHOB</name>
<accession>A0A086XSF2</accession>
<dbReference type="Proteomes" id="UP000028824">
    <property type="component" value="Unassembled WGS sequence"/>
</dbReference>